<dbReference type="GeneID" id="9465912"/>
<gene>
    <name evidence="1" type="ORF">PITG_07207</name>
</gene>
<accession>D0N7I6</accession>
<proteinExistence type="predicted"/>
<dbReference type="AlphaFoldDB" id="D0N7I6"/>
<protein>
    <submittedName>
        <fullName evidence="1">Uncharacterized protein</fullName>
    </submittedName>
</protein>
<dbReference type="EMBL" id="DS028127">
    <property type="protein sequence ID" value="EEY53535.1"/>
    <property type="molecule type" value="Genomic_DNA"/>
</dbReference>
<reference evidence="2" key="1">
    <citation type="journal article" date="2009" name="Nature">
        <title>Genome sequence and analysis of the Irish potato famine pathogen Phytophthora infestans.</title>
        <authorList>
            <consortium name="The Broad Institute Genome Sequencing Platform"/>
            <person name="Haas B.J."/>
            <person name="Kamoun S."/>
            <person name="Zody M.C."/>
            <person name="Jiang R.H."/>
            <person name="Handsaker R.E."/>
            <person name="Cano L.M."/>
            <person name="Grabherr M."/>
            <person name="Kodira C.D."/>
            <person name="Raffaele S."/>
            <person name="Torto-Alalibo T."/>
            <person name="Bozkurt T.O."/>
            <person name="Ah-Fong A.M."/>
            <person name="Alvarado L."/>
            <person name="Anderson V.L."/>
            <person name="Armstrong M.R."/>
            <person name="Avrova A."/>
            <person name="Baxter L."/>
            <person name="Beynon J."/>
            <person name="Boevink P.C."/>
            <person name="Bollmann S.R."/>
            <person name="Bos J.I."/>
            <person name="Bulone V."/>
            <person name="Cai G."/>
            <person name="Cakir C."/>
            <person name="Carrington J.C."/>
            <person name="Chawner M."/>
            <person name="Conti L."/>
            <person name="Costanzo S."/>
            <person name="Ewan R."/>
            <person name="Fahlgren N."/>
            <person name="Fischbach M.A."/>
            <person name="Fugelstad J."/>
            <person name="Gilroy E.M."/>
            <person name="Gnerre S."/>
            <person name="Green P.J."/>
            <person name="Grenville-Briggs L.J."/>
            <person name="Griffith J."/>
            <person name="Grunwald N.J."/>
            <person name="Horn K."/>
            <person name="Horner N.R."/>
            <person name="Hu C.H."/>
            <person name="Huitema E."/>
            <person name="Jeong D.H."/>
            <person name="Jones A.M."/>
            <person name="Jones J.D."/>
            <person name="Jones R.W."/>
            <person name="Karlsson E.K."/>
            <person name="Kunjeti S.G."/>
            <person name="Lamour K."/>
            <person name="Liu Z."/>
            <person name="Ma L."/>
            <person name="Maclean D."/>
            <person name="Chibucos M.C."/>
            <person name="McDonald H."/>
            <person name="McWalters J."/>
            <person name="Meijer H.J."/>
            <person name="Morgan W."/>
            <person name="Morris P.F."/>
            <person name="Munro C.A."/>
            <person name="O'Neill K."/>
            <person name="Ospina-Giraldo M."/>
            <person name="Pinzon A."/>
            <person name="Pritchard L."/>
            <person name="Ramsahoye B."/>
            <person name="Ren Q."/>
            <person name="Restrepo S."/>
            <person name="Roy S."/>
            <person name="Sadanandom A."/>
            <person name="Savidor A."/>
            <person name="Schornack S."/>
            <person name="Schwartz D.C."/>
            <person name="Schumann U.D."/>
            <person name="Schwessinger B."/>
            <person name="Seyer L."/>
            <person name="Sharpe T."/>
            <person name="Silvar C."/>
            <person name="Song J."/>
            <person name="Studholme D.J."/>
            <person name="Sykes S."/>
            <person name="Thines M."/>
            <person name="van de Vondervoort P.J."/>
            <person name="Phuntumart V."/>
            <person name="Wawra S."/>
            <person name="Weide R."/>
            <person name="Win J."/>
            <person name="Young C."/>
            <person name="Zhou S."/>
            <person name="Fry W."/>
            <person name="Meyers B.C."/>
            <person name="van West P."/>
            <person name="Ristaino J."/>
            <person name="Govers F."/>
            <person name="Birch P.R."/>
            <person name="Whisson S.C."/>
            <person name="Judelson H.S."/>
            <person name="Nusbaum C."/>
        </authorList>
    </citation>
    <scope>NUCLEOTIDE SEQUENCE [LARGE SCALE GENOMIC DNA]</scope>
    <source>
        <strain evidence="2">T30-4</strain>
    </source>
</reference>
<sequence>MNRFLYTEEIRDAFMKQFALIFTTPPLHAFKFENLGGQFGHIRRSHQAASCCQHANLLIYIFVIITDEVVEANGRVK</sequence>
<dbReference type="VEuPathDB" id="FungiDB:PITG_07207"/>
<dbReference type="Proteomes" id="UP000006643">
    <property type="component" value="Unassembled WGS sequence"/>
</dbReference>
<keyword evidence="2" id="KW-1185">Reference proteome</keyword>
<dbReference type="HOGENOM" id="CLU_2643351_0_0_1"/>
<dbReference type="KEGG" id="pif:PITG_07207"/>
<dbReference type="InParanoid" id="D0N7I6"/>
<name>D0N7I6_PHYIT</name>
<dbReference type="RefSeq" id="XP_002905153.1">
    <property type="nucleotide sequence ID" value="XM_002905107.1"/>
</dbReference>
<evidence type="ECO:0000313" key="2">
    <source>
        <dbReference type="Proteomes" id="UP000006643"/>
    </source>
</evidence>
<evidence type="ECO:0000313" key="1">
    <source>
        <dbReference type="EMBL" id="EEY53535.1"/>
    </source>
</evidence>
<organism evidence="1 2">
    <name type="scientific">Phytophthora infestans (strain T30-4)</name>
    <name type="common">Potato late blight agent</name>
    <dbReference type="NCBI Taxonomy" id="403677"/>
    <lineage>
        <taxon>Eukaryota</taxon>
        <taxon>Sar</taxon>
        <taxon>Stramenopiles</taxon>
        <taxon>Oomycota</taxon>
        <taxon>Peronosporomycetes</taxon>
        <taxon>Peronosporales</taxon>
        <taxon>Peronosporaceae</taxon>
        <taxon>Phytophthora</taxon>
    </lineage>
</organism>